<keyword evidence="1" id="KW-0506">mRNA capping</keyword>
<dbReference type="AlphaFoldDB" id="A0A7R8W3H1"/>
<gene>
    <name evidence="2" type="ORF">CTOB1V02_LOCUS1045</name>
</gene>
<comment type="function">
    <text evidence="1">S-adenosyl-L-methionine-dependent methyltransferase that mediates RNA cap1 2'-O-ribose methylation to the 5'-cap structure of RNAs. Methylates the ribose of the first nucleotide of a m(7)GpppG-capped mRNA to produce m(7)GpppNmp (cap1).</text>
</comment>
<dbReference type="GO" id="GO:0004483">
    <property type="term" value="F:methyltransferase cap1 activity"/>
    <property type="evidence" value="ECO:0007669"/>
    <property type="project" value="UniProtKB-UniRule"/>
</dbReference>
<dbReference type="GO" id="GO:0016556">
    <property type="term" value="P:mRNA modification"/>
    <property type="evidence" value="ECO:0007669"/>
    <property type="project" value="UniProtKB-UniRule"/>
</dbReference>
<keyword evidence="1" id="KW-0539">Nucleus</keyword>
<keyword evidence="1" id="KW-0507">mRNA processing</keyword>
<dbReference type="SUPFAM" id="SSF53335">
    <property type="entry name" value="S-adenosyl-L-methionine-dependent methyltransferases"/>
    <property type="match status" value="1"/>
</dbReference>
<dbReference type="PANTHER" id="PTHR16121">
    <property type="entry name" value="CAP-SPECIFIC MRNA (NUCLEOSIDE-2'-O-)-METHYLTRANSFERASE 1-RELATED"/>
    <property type="match status" value="1"/>
</dbReference>
<sequence length="837" mass="95449">MGDSRKRSHVVTQSPSTLSEGSDEEDSDDNLRSQPSAKMLREESNVAIDTDSLTTARAPETMYSGVARKMMEKMGYKSGKGLGRLEQGRADIIPTVKTKGRKGLGNVPQVPAGFEPEALEWNIEKDQVSVCPLVEWMPPLDNMEIAESEREYLQWIEESPEKLSLDDEIHFCHQAVLQQILKCKSAFDELDGEEMRQGRTRSNPFETIRSCFFLNRAAMKMAEIDAVFERMFSRPTRTLSEDTLLAKSDILYFADVCAGPGGFSEYVLWRRLLEKGMVKGFGFTLKGENDFKLENFHAAPCDFFEPHYGSDGDGDIFKPHNQKAFRDFVMESTNGRGVHFVMADGGFSVEGQENLQEILSKRLYLCQALVAISILQEHGNFVCKLFDLFTPFSVSLIYLLRKCFTNISIYKPNTSRPANSERYIVCRWFLGQDRTDSICRYLHTVNVLLGKGDKKRDVRSMVPLSVMKDDEGFLEYITRSNEEFGRKQIINLAKIRVFCKDNTLLETRQGEMRRRSLELWEIPDKARMAPRFQPAEVKFRNILEQLGIDVATWRKVVPTDLTLPMLHQKVHSPFDFRCIVLASVDAKQRGLIMSMGRSALWICDGGRGPGDERHHWTKVAPSLCRCELPRDTLLYGEFVTEYRGPSGPGQKRAVSLHIIDAFRLGGVDICHLPFEDRQAYCRSFALAVTKLSASDLALVRVKEVRQLADFDSISENLHCRAVKGATARRMVYEPSAYDDQEIVWIPGGVLFLPIVKLPWMISRSRSQNQLYWYNTITRQSFFECPREANASTADSISSSMFWAWQQGVKLLSHHEVDSQFLQKTDILEHIRSKLPQP</sequence>
<dbReference type="PANTHER" id="PTHR16121:SF0">
    <property type="entry name" value="CAP-SPECIFIC MRNA (NUCLEOSIDE-2'-O-)-METHYLTRANSFERASE 1"/>
    <property type="match status" value="1"/>
</dbReference>
<dbReference type="Gene3D" id="3.40.50.12760">
    <property type="match status" value="1"/>
</dbReference>
<organism evidence="2">
    <name type="scientific">Cyprideis torosa</name>
    <dbReference type="NCBI Taxonomy" id="163714"/>
    <lineage>
        <taxon>Eukaryota</taxon>
        <taxon>Metazoa</taxon>
        <taxon>Ecdysozoa</taxon>
        <taxon>Arthropoda</taxon>
        <taxon>Crustacea</taxon>
        <taxon>Oligostraca</taxon>
        <taxon>Ostracoda</taxon>
        <taxon>Podocopa</taxon>
        <taxon>Podocopida</taxon>
        <taxon>Cytherocopina</taxon>
        <taxon>Cytheroidea</taxon>
        <taxon>Cytherideidae</taxon>
        <taxon>Cyprideis</taxon>
    </lineage>
</organism>
<dbReference type="GO" id="GO:0006370">
    <property type="term" value="P:7-methylguanosine mRNA capping"/>
    <property type="evidence" value="ECO:0007669"/>
    <property type="project" value="UniProtKB-UniRule"/>
</dbReference>
<dbReference type="GO" id="GO:0005634">
    <property type="term" value="C:nucleus"/>
    <property type="evidence" value="ECO:0007669"/>
    <property type="project" value="UniProtKB-SubCell"/>
</dbReference>
<evidence type="ECO:0000256" key="1">
    <source>
        <dbReference type="RuleBase" id="RU368012"/>
    </source>
</evidence>
<keyword evidence="1" id="KW-0808">Transferase</keyword>
<dbReference type="InterPro" id="IPR029063">
    <property type="entry name" value="SAM-dependent_MTases_sf"/>
</dbReference>
<dbReference type="FunFam" id="3.40.50.12760:FF:000004">
    <property type="entry name" value="FtsJ-like methyltransferase"/>
    <property type="match status" value="1"/>
</dbReference>
<dbReference type="Pfam" id="PF01728">
    <property type="entry name" value="FtsJ"/>
    <property type="match status" value="1"/>
</dbReference>
<dbReference type="InterPro" id="IPR000467">
    <property type="entry name" value="G_patch_dom"/>
</dbReference>
<dbReference type="InterPro" id="IPR050851">
    <property type="entry name" value="mRNA_Cap_2O-Ribose_MeTrfase"/>
</dbReference>
<dbReference type="Pfam" id="PF01585">
    <property type="entry name" value="G-patch"/>
    <property type="match status" value="1"/>
</dbReference>
<dbReference type="GO" id="GO:0003676">
    <property type="term" value="F:nucleic acid binding"/>
    <property type="evidence" value="ECO:0007669"/>
    <property type="project" value="UniProtKB-UniRule"/>
</dbReference>
<dbReference type="GO" id="GO:0032259">
    <property type="term" value="P:methylation"/>
    <property type="evidence" value="ECO:0007669"/>
    <property type="project" value="UniProtKB-KW"/>
</dbReference>
<dbReference type="EMBL" id="OB660143">
    <property type="protein sequence ID" value="CAD7223050.1"/>
    <property type="molecule type" value="Genomic_DNA"/>
</dbReference>
<protein>
    <recommendedName>
        <fullName evidence="1">Cap-specific mRNA (nucleoside-2'-O-)-methyltransferase 1</fullName>
        <ecNumber evidence="1">2.1.1.57</ecNumber>
    </recommendedName>
    <alternativeName>
        <fullName evidence="1">Cap1 2'O-ribose methyltransferase 1</fullName>
    </alternativeName>
</protein>
<proteinExistence type="predicted"/>
<dbReference type="EC" id="2.1.1.57" evidence="1"/>
<dbReference type="InterPro" id="IPR002877">
    <property type="entry name" value="RNA_MeTrfase_FtsJ_dom"/>
</dbReference>
<keyword evidence="1" id="KW-0489">Methyltransferase</keyword>
<comment type="catalytic activity">
    <reaction evidence="1">
        <text>a 5'-end (N(7)-methyl 5'-triphosphoguanosine)-ribonucleoside in mRNA + S-adenosyl-L-methionine = a 5'-end (N(7)-methyl 5'-triphosphoguanosine)-(2'-O-methyl-ribonucleoside) in mRNA + S-adenosyl-L-homocysteine + H(+)</text>
        <dbReference type="Rhea" id="RHEA:67020"/>
        <dbReference type="Rhea" id="RHEA-COMP:17167"/>
        <dbReference type="Rhea" id="RHEA-COMP:17168"/>
        <dbReference type="ChEBI" id="CHEBI:15378"/>
        <dbReference type="ChEBI" id="CHEBI:57856"/>
        <dbReference type="ChEBI" id="CHEBI:59789"/>
        <dbReference type="ChEBI" id="CHEBI:156461"/>
        <dbReference type="ChEBI" id="CHEBI:167609"/>
        <dbReference type="EC" id="2.1.1.57"/>
    </reaction>
</comment>
<evidence type="ECO:0000313" key="2">
    <source>
        <dbReference type="EMBL" id="CAD7223050.1"/>
    </source>
</evidence>
<name>A0A7R8W3H1_9CRUS</name>
<keyword evidence="1" id="KW-0949">S-adenosyl-L-methionine</keyword>
<dbReference type="InterPro" id="IPR025816">
    <property type="entry name" value="RrmJ-type_MeTrfase"/>
</dbReference>
<dbReference type="GO" id="GO:0005737">
    <property type="term" value="C:cytoplasm"/>
    <property type="evidence" value="ECO:0007669"/>
    <property type="project" value="TreeGrafter"/>
</dbReference>
<dbReference type="SMART" id="SM00443">
    <property type="entry name" value="G_patch"/>
    <property type="match status" value="1"/>
</dbReference>
<accession>A0A7R8W3H1</accession>
<comment type="subcellular location">
    <subcellularLocation>
        <location evidence="1">Nucleus</location>
    </subcellularLocation>
</comment>
<reference evidence="2" key="1">
    <citation type="submission" date="2020-11" db="EMBL/GenBank/DDBJ databases">
        <authorList>
            <person name="Tran Van P."/>
        </authorList>
    </citation>
    <scope>NUCLEOTIDE SEQUENCE</scope>
</reference>
<dbReference type="OrthoDB" id="10251234at2759"/>
<dbReference type="PROSITE" id="PS50174">
    <property type="entry name" value="G_PATCH"/>
    <property type="match status" value="1"/>
</dbReference>
<dbReference type="PROSITE" id="PS51613">
    <property type="entry name" value="SAM_MT_RRMJ"/>
    <property type="match status" value="1"/>
</dbReference>